<reference evidence="6" key="1">
    <citation type="submission" date="2018-10" db="EMBL/GenBank/DDBJ databases">
        <title>Hidden diversity of soil giant viruses.</title>
        <authorList>
            <person name="Schulz F."/>
            <person name="Alteio L."/>
            <person name="Goudeau D."/>
            <person name="Ryan E.M."/>
            <person name="Malmstrom R.R."/>
            <person name="Blanchard J."/>
            <person name="Woyke T."/>
        </authorList>
    </citation>
    <scope>NUCLEOTIDE SEQUENCE</scope>
    <source>
        <strain evidence="6">HOV1</strain>
    </source>
</reference>
<dbReference type="EMBL" id="MK072338">
    <property type="protein sequence ID" value="AYV82107.1"/>
    <property type="molecule type" value="Genomic_DNA"/>
</dbReference>
<dbReference type="Pfam" id="PF00704">
    <property type="entry name" value="Glyco_hydro_18"/>
    <property type="match status" value="1"/>
</dbReference>
<evidence type="ECO:0000256" key="2">
    <source>
        <dbReference type="ARBA" id="ARBA00023295"/>
    </source>
</evidence>
<feature type="non-terminal residue" evidence="6">
    <location>
        <position position="1"/>
    </location>
</feature>
<dbReference type="Gene3D" id="3.10.50.10">
    <property type="match status" value="1"/>
</dbReference>
<dbReference type="PROSITE" id="PS01095">
    <property type="entry name" value="GH18_1"/>
    <property type="match status" value="1"/>
</dbReference>
<dbReference type="InterPro" id="IPR050314">
    <property type="entry name" value="Glycosyl_Hydrlase_18"/>
</dbReference>
<dbReference type="PANTHER" id="PTHR11177:SF317">
    <property type="entry name" value="CHITINASE 12-RELATED"/>
    <property type="match status" value="1"/>
</dbReference>
<dbReference type="InterPro" id="IPR001223">
    <property type="entry name" value="Glyco_hydro18_cat"/>
</dbReference>
<dbReference type="SUPFAM" id="SSF54556">
    <property type="entry name" value="Chitinase insertion domain"/>
    <property type="match status" value="1"/>
</dbReference>
<proteinExistence type="inferred from homology"/>
<dbReference type="InterPro" id="IPR001579">
    <property type="entry name" value="Glyco_hydro_18_chit_AS"/>
</dbReference>
<gene>
    <name evidence="6" type="ORF">Homavirus7_13</name>
</gene>
<dbReference type="GO" id="GO:0005975">
    <property type="term" value="P:carbohydrate metabolic process"/>
    <property type="evidence" value="ECO:0007669"/>
    <property type="project" value="InterPro"/>
</dbReference>
<dbReference type="Gene3D" id="3.20.20.80">
    <property type="entry name" value="Glycosidases"/>
    <property type="match status" value="1"/>
</dbReference>
<sequence length="355" mass="38457">ADFNNLKSNTPFPPLPYSAPPTPPEASLVYYDGYAASINIPALKTMKTQYPHIKVIISVGGWTLSWTFSKIAADSTLRATFVKSAVDFVISNGFDGVDIDWEFVGKQGIGYNIVDPINDGPNFVQLVSDMRAYMNTASPNKHLLITSAIGTNPVVLKNYNGAAPFLDYALLMTYDYSGPWANIGGHLSCLYYNPISGMDPQFNADSAVKNIEAVGFPTSKICVGCPMYGRGWTKITPTDPTQPLFGTATGGSATSLSPEDSEAGLSSWRDIVNVVGTNGYVRYYDSVAKAVYCYNTNTGETWSYEDPVSATDKANYVTNNNLAGMLFWELSDDTRNGSNNILSTVNSVFVNAGKQ</sequence>
<accession>A0A3G5A4G8</accession>
<feature type="domain" description="GH18" evidence="5">
    <location>
        <begin position="1"/>
        <end position="352"/>
    </location>
</feature>
<dbReference type="SUPFAM" id="SSF51445">
    <property type="entry name" value="(Trans)glycosidases"/>
    <property type="match status" value="1"/>
</dbReference>
<evidence type="ECO:0000256" key="4">
    <source>
        <dbReference type="RuleBase" id="RU004453"/>
    </source>
</evidence>
<dbReference type="PROSITE" id="PS51910">
    <property type="entry name" value="GH18_2"/>
    <property type="match status" value="1"/>
</dbReference>
<comment type="similarity">
    <text evidence="4">Belongs to the glycosyl hydrolase 18 family.</text>
</comment>
<dbReference type="PANTHER" id="PTHR11177">
    <property type="entry name" value="CHITINASE"/>
    <property type="match status" value="1"/>
</dbReference>
<dbReference type="SMART" id="SM00636">
    <property type="entry name" value="Glyco_18"/>
    <property type="match status" value="1"/>
</dbReference>
<evidence type="ECO:0000313" key="6">
    <source>
        <dbReference type="EMBL" id="AYV82107.1"/>
    </source>
</evidence>
<dbReference type="InterPro" id="IPR017853">
    <property type="entry name" value="GH"/>
</dbReference>
<evidence type="ECO:0000256" key="3">
    <source>
        <dbReference type="RuleBase" id="RU000489"/>
    </source>
</evidence>
<name>A0A3G5A4G8_9VIRU</name>
<organism evidence="6">
    <name type="scientific">Homavirus sp</name>
    <dbReference type="NCBI Taxonomy" id="2487769"/>
    <lineage>
        <taxon>Viruses</taxon>
        <taxon>Varidnaviria</taxon>
        <taxon>Bamfordvirae</taxon>
        <taxon>Nucleocytoviricota</taxon>
        <taxon>Megaviricetes</taxon>
        <taxon>Imitervirales</taxon>
        <taxon>Mimiviridae</taxon>
        <taxon>Klosneuvirinae</taxon>
    </lineage>
</organism>
<evidence type="ECO:0000259" key="5">
    <source>
        <dbReference type="PROSITE" id="PS51910"/>
    </source>
</evidence>
<keyword evidence="2 3" id="KW-0326">Glycosidase</keyword>
<keyword evidence="1 3" id="KW-0378">Hydrolase</keyword>
<protein>
    <submittedName>
        <fullName evidence="6">Chitinase, GH18 family</fullName>
    </submittedName>
</protein>
<dbReference type="GO" id="GO:0004553">
    <property type="term" value="F:hydrolase activity, hydrolyzing O-glycosyl compounds"/>
    <property type="evidence" value="ECO:0007669"/>
    <property type="project" value="InterPro"/>
</dbReference>
<dbReference type="InterPro" id="IPR029070">
    <property type="entry name" value="Chitinase_insertion_sf"/>
</dbReference>
<evidence type="ECO:0000256" key="1">
    <source>
        <dbReference type="ARBA" id="ARBA00022801"/>
    </source>
</evidence>
<dbReference type="InterPro" id="IPR011583">
    <property type="entry name" value="Chitinase_II/V-like_cat"/>
</dbReference>
<dbReference type="GO" id="GO:0008061">
    <property type="term" value="F:chitin binding"/>
    <property type="evidence" value="ECO:0007669"/>
    <property type="project" value="InterPro"/>
</dbReference>